<reference evidence="11" key="2">
    <citation type="submission" date="2021-04" db="EMBL/GenBank/DDBJ databases">
        <authorList>
            <person name="Gilroy R."/>
        </authorList>
    </citation>
    <scope>NUCLEOTIDE SEQUENCE</scope>
    <source>
        <strain evidence="11">ChiSxjej6B18-287</strain>
    </source>
</reference>
<keyword evidence="9" id="KW-0046">Antibiotic resistance</keyword>
<dbReference type="EMBL" id="DWWV01000029">
    <property type="protein sequence ID" value="HJC09652.1"/>
    <property type="molecule type" value="Genomic_DNA"/>
</dbReference>
<name>A0A9D2N3I4_9FIRM</name>
<comment type="subcellular location">
    <subcellularLocation>
        <location evidence="1">Cell membrane</location>
        <topology evidence="1">Multi-pass membrane protein</topology>
    </subcellularLocation>
</comment>
<evidence type="ECO:0000313" key="12">
    <source>
        <dbReference type="Proteomes" id="UP000823893"/>
    </source>
</evidence>
<evidence type="ECO:0000256" key="2">
    <source>
        <dbReference type="ARBA" id="ARBA00008417"/>
    </source>
</evidence>
<evidence type="ECO:0000256" key="3">
    <source>
        <dbReference type="ARBA" id="ARBA00022106"/>
    </source>
</evidence>
<evidence type="ECO:0000256" key="9">
    <source>
        <dbReference type="ARBA" id="ARBA00023251"/>
    </source>
</evidence>
<evidence type="ECO:0000256" key="8">
    <source>
        <dbReference type="ARBA" id="ARBA00023136"/>
    </source>
</evidence>
<dbReference type="GO" id="GO:0015297">
    <property type="term" value="F:antiporter activity"/>
    <property type="evidence" value="ECO:0007669"/>
    <property type="project" value="InterPro"/>
</dbReference>
<dbReference type="GO" id="GO:0005886">
    <property type="term" value="C:plasma membrane"/>
    <property type="evidence" value="ECO:0007669"/>
    <property type="project" value="UniProtKB-SubCell"/>
</dbReference>
<keyword evidence="5" id="KW-1003">Cell membrane</keyword>
<dbReference type="InterPro" id="IPR002528">
    <property type="entry name" value="MATE_fam"/>
</dbReference>
<feature type="transmembrane region" description="Helical" evidence="10">
    <location>
        <begin position="198"/>
        <end position="219"/>
    </location>
</feature>
<proteinExistence type="inferred from homology"/>
<dbReference type="NCBIfam" id="TIGR00797">
    <property type="entry name" value="matE"/>
    <property type="match status" value="1"/>
</dbReference>
<dbReference type="InterPro" id="IPR051327">
    <property type="entry name" value="MATE_MepA_subfamily"/>
</dbReference>
<dbReference type="Pfam" id="PF01554">
    <property type="entry name" value="MatE"/>
    <property type="match status" value="2"/>
</dbReference>
<evidence type="ECO:0000313" key="11">
    <source>
        <dbReference type="EMBL" id="HJC09652.1"/>
    </source>
</evidence>
<evidence type="ECO:0000256" key="7">
    <source>
        <dbReference type="ARBA" id="ARBA00022989"/>
    </source>
</evidence>
<dbReference type="PANTHER" id="PTHR43823">
    <property type="entry name" value="SPORULATION PROTEIN YKVU"/>
    <property type="match status" value="1"/>
</dbReference>
<keyword evidence="8 10" id="KW-0472">Membrane</keyword>
<feature type="transmembrane region" description="Helical" evidence="10">
    <location>
        <begin position="16"/>
        <end position="36"/>
    </location>
</feature>
<evidence type="ECO:0000256" key="10">
    <source>
        <dbReference type="SAM" id="Phobius"/>
    </source>
</evidence>
<keyword evidence="7 10" id="KW-1133">Transmembrane helix</keyword>
<evidence type="ECO:0000256" key="5">
    <source>
        <dbReference type="ARBA" id="ARBA00022475"/>
    </source>
</evidence>
<dbReference type="PIRSF" id="PIRSF006603">
    <property type="entry name" value="DinF"/>
    <property type="match status" value="1"/>
</dbReference>
<dbReference type="CDD" id="cd13143">
    <property type="entry name" value="MATE_MepA_like"/>
    <property type="match status" value="1"/>
</dbReference>
<feature type="transmembrane region" description="Helical" evidence="10">
    <location>
        <begin position="392"/>
        <end position="414"/>
    </location>
</feature>
<dbReference type="Proteomes" id="UP000823893">
    <property type="component" value="Unassembled WGS sequence"/>
</dbReference>
<evidence type="ECO:0000256" key="4">
    <source>
        <dbReference type="ARBA" id="ARBA00022448"/>
    </source>
</evidence>
<dbReference type="AlphaFoldDB" id="A0A9D2N3I4"/>
<feature type="transmembrane region" description="Helical" evidence="10">
    <location>
        <begin position="420"/>
        <end position="443"/>
    </location>
</feature>
<feature type="transmembrane region" description="Helical" evidence="10">
    <location>
        <begin position="96"/>
        <end position="118"/>
    </location>
</feature>
<reference evidence="11" key="1">
    <citation type="journal article" date="2021" name="PeerJ">
        <title>Extensive microbial diversity within the chicken gut microbiome revealed by metagenomics and culture.</title>
        <authorList>
            <person name="Gilroy R."/>
            <person name="Ravi A."/>
            <person name="Getino M."/>
            <person name="Pursley I."/>
            <person name="Horton D.L."/>
            <person name="Alikhan N.F."/>
            <person name="Baker D."/>
            <person name="Gharbi K."/>
            <person name="Hall N."/>
            <person name="Watson M."/>
            <person name="Adriaenssens E.M."/>
            <person name="Foster-Nyarko E."/>
            <person name="Jarju S."/>
            <person name="Secka A."/>
            <person name="Antonio M."/>
            <person name="Oren A."/>
            <person name="Chaudhuri R.R."/>
            <person name="La Ragione R."/>
            <person name="Hildebrand F."/>
            <person name="Pallen M.J."/>
        </authorList>
    </citation>
    <scope>NUCLEOTIDE SEQUENCE</scope>
    <source>
        <strain evidence="11">ChiSxjej6B18-287</strain>
    </source>
</reference>
<feature type="transmembrane region" description="Helical" evidence="10">
    <location>
        <begin position="321"/>
        <end position="344"/>
    </location>
</feature>
<dbReference type="GO" id="GO:0042910">
    <property type="term" value="F:xenobiotic transmembrane transporter activity"/>
    <property type="evidence" value="ECO:0007669"/>
    <property type="project" value="InterPro"/>
</dbReference>
<protein>
    <recommendedName>
        <fullName evidence="3">Multidrug export protein MepA</fullName>
    </recommendedName>
</protein>
<organism evidence="11 12">
    <name type="scientific">Candidatus Blautia merdigallinarum</name>
    <dbReference type="NCBI Taxonomy" id="2838495"/>
    <lineage>
        <taxon>Bacteria</taxon>
        <taxon>Bacillati</taxon>
        <taxon>Bacillota</taxon>
        <taxon>Clostridia</taxon>
        <taxon>Lachnospirales</taxon>
        <taxon>Lachnospiraceae</taxon>
        <taxon>Blautia</taxon>
    </lineage>
</organism>
<feature type="transmembrane region" description="Helical" evidence="10">
    <location>
        <begin position="171"/>
        <end position="192"/>
    </location>
</feature>
<comment type="similarity">
    <text evidence="2">Belongs to the multi antimicrobial extrusion (MATE) (TC 2.A.66.1) family. MepA subfamily.</text>
</comment>
<keyword evidence="4" id="KW-0813">Transport</keyword>
<dbReference type="InterPro" id="IPR045070">
    <property type="entry name" value="MATE_MepA-like"/>
</dbReference>
<dbReference type="PANTHER" id="PTHR43823:SF3">
    <property type="entry name" value="MULTIDRUG EXPORT PROTEIN MEPA"/>
    <property type="match status" value="1"/>
</dbReference>
<evidence type="ECO:0000256" key="1">
    <source>
        <dbReference type="ARBA" id="ARBA00004651"/>
    </source>
</evidence>
<evidence type="ECO:0000256" key="6">
    <source>
        <dbReference type="ARBA" id="ARBA00022692"/>
    </source>
</evidence>
<accession>A0A9D2N3I4</accession>
<sequence length="461" mass="50297">MNTDKEFLRTEPLGRLLLKLALPTVAAQLINMLYNIVDRIYIGHIPEIGATALTGVGVCMPLIMIVSAFAALVGYGGAPRASIFMGKQDKESAEKTLGNCFVLQILISVVLTIVLLIWNRDFLMAFGASKNTIEYGVNYMNIYALGTIFVEITLGMNAFITAQGFAKTGMLSVLIGAVANIILDPIFIFGFHMDVRGAALATIISQALSCIWVVSFLCGKKTFLKIRRKNLRLVPKIIMPCLALGVATFIMQASESVISVCFNSSLQKYGGDIAVGAMTILTSVMQFAMLPLQGLGQGAQPIISYCYGAGDRERVKGAFKLLLKVSLGYSIVLWILVMLLPGGFAAMFTSDPQLMDYTRTALRIYMGSMFLFGIQMACQMTFNALGKAKESIVVAVMRKFVLLIPLIYIMPQILRSDQTMAVYMAEPIADLLAVTFTAVLFSIQFKKTLGTMKRTVQKTAG</sequence>
<feature type="transmembrane region" description="Helical" evidence="10">
    <location>
        <begin position="364"/>
        <end position="385"/>
    </location>
</feature>
<dbReference type="GO" id="GO:0046677">
    <property type="term" value="P:response to antibiotic"/>
    <property type="evidence" value="ECO:0007669"/>
    <property type="project" value="UniProtKB-KW"/>
</dbReference>
<dbReference type="InterPro" id="IPR048279">
    <property type="entry name" value="MdtK-like"/>
</dbReference>
<keyword evidence="6 10" id="KW-0812">Transmembrane</keyword>
<feature type="transmembrane region" description="Helical" evidence="10">
    <location>
        <begin position="138"/>
        <end position="159"/>
    </location>
</feature>
<comment type="caution">
    <text evidence="11">The sequence shown here is derived from an EMBL/GenBank/DDBJ whole genome shotgun (WGS) entry which is preliminary data.</text>
</comment>
<gene>
    <name evidence="11" type="ORF">H9935_02420</name>
</gene>
<feature type="transmembrane region" description="Helical" evidence="10">
    <location>
        <begin position="231"/>
        <end position="253"/>
    </location>
</feature>
<feature type="transmembrane region" description="Helical" evidence="10">
    <location>
        <begin position="48"/>
        <end position="75"/>
    </location>
</feature>
<feature type="transmembrane region" description="Helical" evidence="10">
    <location>
        <begin position="273"/>
        <end position="292"/>
    </location>
</feature>